<protein>
    <recommendedName>
        <fullName evidence="1">Transglycosylase SLT domain-containing protein</fullName>
    </recommendedName>
</protein>
<dbReference type="InterPro" id="IPR008258">
    <property type="entry name" value="Transglycosylase_SLT_dom_1"/>
</dbReference>
<dbReference type="InterPro" id="IPR023346">
    <property type="entry name" value="Lysozyme-like_dom_sf"/>
</dbReference>
<evidence type="ECO:0000313" key="2">
    <source>
        <dbReference type="EMBL" id="GAF87316.1"/>
    </source>
</evidence>
<feature type="non-terminal residue" evidence="2">
    <location>
        <position position="217"/>
    </location>
</feature>
<accession>X0TJ79</accession>
<dbReference type="EMBL" id="BARS01015125">
    <property type="protein sequence ID" value="GAF87316.1"/>
    <property type="molecule type" value="Genomic_DNA"/>
</dbReference>
<comment type="caution">
    <text evidence="2">The sequence shown here is derived from an EMBL/GenBank/DDBJ whole genome shotgun (WGS) entry which is preliminary data.</text>
</comment>
<dbReference type="SUPFAM" id="SSF53955">
    <property type="entry name" value="Lysozyme-like"/>
    <property type="match status" value="1"/>
</dbReference>
<dbReference type="Pfam" id="PF01464">
    <property type="entry name" value="SLT"/>
    <property type="match status" value="1"/>
</dbReference>
<reference evidence="2" key="1">
    <citation type="journal article" date="2014" name="Front. Microbiol.">
        <title>High frequency of phylogenetically diverse reductive dehalogenase-homologous genes in deep subseafloor sedimentary metagenomes.</title>
        <authorList>
            <person name="Kawai M."/>
            <person name="Futagami T."/>
            <person name="Toyoda A."/>
            <person name="Takaki Y."/>
            <person name="Nishi S."/>
            <person name="Hori S."/>
            <person name="Arai W."/>
            <person name="Tsubouchi T."/>
            <person name="Morono Y."/>
            <person name="Uchiyama I."/>
            <person name="Ito T."/>
            <person name="Fujiyama A."/>
            <person name="Inagaki F."/>
            <person name="Takami H."/>
        </authorList>
    </citation>
    <scope>NUCLEOTIDE SEQUENCE</scope>
    <source>
        <strain evidence="2">Expedition CK06-06</strain>
    </source>
</reference>
<evidence type="ECO:0000259" key="1">
    <source>
        <dbReference type="Pfam" id="PF01464"/>
    </source>
</evidence>
<name>X0TJ79_9ZZZZ</name>
<feature type="domain" description="Transglycosylase SLT" evidence="1">
    <location>
        <begin position="83"/>
        <end position="207"/>
    </location>
</feature>
<organism evidence="2">
    <name type="scientific">marine sediment metagenome</name>
    <dbReference type="NCBI Taxonomy" id="412755"/>
    <lineage>
        <taxon>unclassified sequences</taxon>
        <taxon>metagenomes</taxon>
        <taxon>ecological metagenomes</taxon>
    </lineage>
</organism>
<dbReference type="Gene3D" id="1.10.530.10">
    <property type="match status" value="1"/>
</dbReference>
<sequence>MKRLLVLGIVLAMWCAGASSNAAVSAEGSACAFAKPPTTYETSEDRRLYLGAMELAAYNMLFPGDDFFSVEHLETGLRSSRGTTQPQMPPTLLKAIAWVESAMVQASYATPFEAIGPALVSFDCGHGIMQVTSGMTTPLGESGRESPEQALVATHFAYNIARGAVILADKWNAAPENRPVAGTDTGGDPGIAENWYFAVWSYNGFTGPGANRSNHPL</sequence>
<proteinExistence type="predicted"/>
<dbReference type="AlphaFoldDB" id="X0TJ79"/>
<gene>
    <name evidence="2" type="ORF">S01H1_25094</name>
</gene>